<proteinExistence type="predicted"/>
<dbReference type="AlphaFoldDB" id="A0A6A6VFG7"/>
<evidence type="ECO:0000313" key="8">
    <source>
        <dbReference type="Proteomes" id="UP000799440"/>
    </source>
</evidence>
<dbReference type="OrthoDB" id="9978460at2759"/>
<dbReference type="GO" id="GO:0005524">
    <property type="term" value="F:ATP binding"/>
    <property type="evidence" value="ECO:0007669"/>
    <property type="project" value="UniProtKB-KW"/>
</dbReference>
<evidence type="ECO:0000256" key="5">
    <source>
        <dbReference type="ARBA" id="ARBA00022840"/>
    </source>
</evidence>
<keyword evidence="3" id="KW-0547">Nucleotide-binding</keyword>
<dbReference type="Gene3D" id="3.10.110.10">
    <property type="entry name" value="Ubiquitin Conjugating Enzyme"/>
    <property type="match status" value="1"/>
</dbReference>
<keyword evidence="5" id="KW-0067">ATP-binding</keyword>
<dbReference type="Pfam" id="PF00179">
    <property type="entry name" value="UQ_con"/>
    <property type="match status" value="1"/>
</dbReference>
<gene>
    <name evidence="7" type="ORF">M011DRAFT_457867</name>
</gene>
<keyword evidence="2" id="KW-0808">Transferase</keyword>
<dbReference type="EC" id="2.3.2.23" evidence="1"/>
<dbReference type="SMART" id="SM00212">
    <property type="entry name" value="UBCc"/>
    <property type="match status" value="1"/>
</dbReference>
<dbReference type="InterPro" id="IPR016135">
    <property type="entry name" value="UBQ-conjugating_enzyme/RWD"/>
</dbReference>
<dbReference type="InterPro" id="IPR000608">
    <property type="entry name" value="UBC"/>
</dbReference>
<evidence type="ECO:0000256" key="2">
    <source>
        <dbReference type="ARBA" id="ARBA00022679"/>
    </source>
</evidence>
<organism evidence="7 8">
    <name type="scientific">Sporormia fimetaria CBS 119925</name>
    <dbReference type="NCBI Taxonomy" id="1340428"/>
    <lineage>
        <taxon>Eukaryota</taxon>
        <taxon>Fungi</taxon>
        <taxon>Dikarya</taxon>
        <taxon>Ascomycota</taxon>
        <taxon>Pezizomycotina</taxon>
        <taxon>Dothideomycetes</taxon>
        <taxon>Pleosporomycetidae</taxon>
        <taxon>Pleosporales</taxon>
        <taxon>Sporormiaceae</taxon>
        <taxon>Sporormia</taxon>
    </lineage>
</organism>
<feature type="domain" description="UBC core" evidence="6">
    <location>
        <begin position="4"/>
        <end position="170"/>
    </location>
</feature>
<sequence length="170" mass="19439">MSSVAKKRILKEYAECSNDLPSGMKVIFDEANLTKWDVVMEGPAESPYAVCLELAMCFDKRSLMHQGGHFKLEINFPNDYPFKPPVVNFKTKVYHPNVSNDDKGSMCLGMLRPEEWKPPNKVISVLHLIQNLLVEPNIDDAIETSIANDYKTNRAEFNKTAQDWVKRYAK</sequence>
<evidence type="ECO:0000256" key="3">
    <source>
        <dbReference type="ARBA" id="ARBA00022741"/>
    </source>
</evidence>
<dbReference type="FunFam" id="3.10.110.10:FF:000060">
    <property type="entry name" value="Ubiquitin conjugating enzyme (UbcB)"/>
    <property type="match status" value="1"/>
</dbReference>
<accession>A0A6A6VFG7</accession>
<evidence type="ECO:0000256" key="1">
    <source>
        <dbReference type="ARBA" id="ARBA00012486"/>
    </source>
</evidence>
<dbReference type="Proteomes" id="UP000799440">
    <property type="component" value="Unassembled WGS sequence"/>
</dbReference>
<evidence type="ECO:0000313" key="7">
    <source>
        <dbReference type="EMBL" id="KAF2747931.1"/>
    </source>
</evidence>
<dbReference type="EMBL" id="MU006570">
    <property type="protein sequence ID" value="KAF2747931.1"/>
    <property type="molecule type" value="Genomic_DNA"/>
</dbReference>
<name>A0A6A6VFG7_9PLEO</name>
<evidence type="ECO:0000259" key="6">
    <source>
        <dbReference type="PROSITE" id="PS50127"/>
    </source>
</evidence>
<dbReference type="PROSITE" id="PS50127">
    <property type="entry name" value="UBC_2"/>
    <property type="match status" value="1"/>
</dbReference>
<dbReference type="GO" id="GO:0061631">
    <property type="term" value="F:ubiquitin conjugating enzyme activity"/>
    <property type="evidence" value="ECO:0007669"/>
    <property type="project" value="UniProtKB-EC"/>
</dbReference>
<dbReference type="InterPro" id="IPR050113">
    <property type="entry name" value="Ub_conjugating_enzyme"/>
</dbReference>
<dbReference type="SUPFAM" id="SSF54495">
    <property type="entry name" value="UBC-like"/>
    <property type="match status" value="1"/>
</dbReference>
<dbReference type="PANTHER" id="PTHR24067">
    <property type="entry name" value="UBIQUITIN-CONJUGATING ENZYME E2"/>
    <property type="match status" value="1"/>
</dbReference>
<evidence type="ECO:0000256" key="4">
    <source>
        <dbReference type="ARBA" id="ARBA00022786"/>
    </source>
</evidence>
<protein>
    <recommendedName>
        <fullName evidence="1">E2 ubiquitin-conjugating enzyme</fullName>
        <ecNumber evidence="1">2.3.2.23</ecNumber>
    </recommendedName>
</protein>
<keyword evidence="8" id="KW-1185">Reference proteome</keyword>
<keyword evidence="4" id="KW-0833">Ubl conjugation pathway</keyword>
<reference evidence="7" key="1">
    <citation type="journal article" date="2020" name="Stud. Mycol.">
        <title>101 Dothideomycetes genomes: a test case for predicting lifestyles and emergence of pathogens.</title>
        <authorList>
            <person name="Haridas S."/>
            <person name="Albert R."/>
            <person name="Binder M."/>
            <person name="Bloem J."/>
            <person name="Labutti K."/>
            <person name="Salamov A."/>
            <person name="Andreopoulos B."/>
            <person name="Baker S."/>
            <person name="Barry K."/>
            <person name="Bills G."/>
            <person name="Bluhm B."/>
            <person name="Cannon C."/>
            <person name="Castanera R."/>
            <person name="Culley D."/>
            <person name="Daum C."/>
            <person name="Ezra D."/>
            <person name="Gonzalez J."/>
            <person name="Henrissat B."/>
            <person name="Kuo A."/>
            <person name="Liang C."/>
            <person name="Lipzen A."/>
            <person name="Lutzoni F."/>
            <person name="Magnuson J."/>
            <person name="Mondo S."/>
            <person name="Nolan M."/>
            <person name="Ohm R."/>
            <person name="Pangilinan J."/>
            <person name="Park H.-J."/>
            <person name="Ramirez L."/>
            <person name="Alfaro M."/>
            <person name="Sun H."/>
            <person name="Tritt A."/>
            <person name="Yoshinaga Y."/>
            <person name="Zwiers L.-H."/>
            <person name="Turgeon B."/>
            <person name="Goodwin S."/>
            <person name="Spatafora J."/>
            <person name="Crous P."/>
            <person name="Grigoriev I."/>
        </authorList>
    </citation>
    <scope>NUCLEOTIDE SEQUENCE</scope>
    <source>
        <strain evidence="7">CBS 119925</strain>
    </source>
</reference>